<organism evidence="2 3">
    <name type="scientific">Didymella glomerata</name>
    <dbReference type="NCBI Taxonomy" id="749621"/>
    <lineage>
        <taxon>Eukaryota</taxon>
        <taxon>Fungi</taxon>
        <taxon>Dikarya</taxon>
        <taxon>Ascomycota</taxon>
        <taxon>Pezizomycotina</taxon>
        <taxon>Dothideomycetes</taxon>
        <taxon>Pleosporomycetidae</taxon>
        <taxon>Pleosporales</taxon>
        <taxon>Pleosporineae</taxon>
        <taxon>Didymellaceae</taxon>
        <taxon>Didymella</taxon>
    </lineage>
</organism>
<gene>
    <name evidence="2" type="ORF">N0V87_010327</name>
</gene>
<feature type="compositionally biased region" description="Basic and acidic residues" evidence="1">
    <location>
        <begin position="163"/>
        <end position="174"/>
    </location>
</feature>
<keyword evidence="3" id="KW-1185">Reference proteome</keyword>
<proteinExistence type="predicted"/>
<protein>
    <submittedName>
        <fullName evidence="2">Uncharacterized protein</fullName>
    </submittedName>
</protein>
<evidence type="ECO:0000256" key="1">
    <source>
        <dbReference type="SAM" id="MobiDB-lite"/>
    </source>
</evidence>
<feature type="compositionally biased region" description="Low complexity" evidence="1">
    <location>
        <begin position="216"/>
        <end position="232"/>
    </location>
</feature>
<evidence type="ECO:0000313" key="3">
    <source>
        <dbReference type="Proteomes" id="UP001140562"/>
    </source>
</evidence>
<reference evidence="2" key="1">
    <citation type="submission" date="2022-10" db="EMBL/GenBank/DDBJ databases">
        <title>Tapping the CABI collections for fungal endophytes: first genome assemblies for Collariella, Neodidymelliopsis, Ascochyta clinopodiicola, Didymella pomorum, Didymosphaeria variabile, Neocosmospora piperis and Neocucurbitaria cava.</title>
        <authorList>
            <person name="Hill R."/>
        </authorList>
    </citation>
    <scope>NUCLEOTIDE SEQUENCE</scope>
    <source>
        <strain evidence="2">IMI 360193</strain>
    </source>
</reference>
<dbReference type="EMBL" id="JAPEUV010000231">
    <property type="protein sequence ID" value="KAJ4330067.1"/>
    <property type="molecule type" value="Genomic_DNA"/>
</dbReference>
<accession>A0A9W9BW40</accession>
<feature type="region of interest" description="Disordered" evidence="1">
    <location>
        <begin position="163"/>
        <end position="249"/>
    </location>
</feature>
<name>A0A9W9BW40_9PLEO</name>
<dbReference type="OrthoDB" id="5238363at2759"/>
<sequence length="249" mass="28093">MKLLNRLARLKPTLFKLSYSPTYTSFVPAHIATNSTHPLNITQRRLLKQRKKEGLWWHTTTGVDVSKSSCVRHWALRRLRQAFVEELRRRGYDESGKLVDASKMEDAYVRRVVQSGRCMDMQGSVRMHGVPTLVPAKYEMVKEEVRGIVDALVQTAVDTALDVRRQDSRNEESRNMAPGRTAQGQRPKNQRSAREPSRVKPTASSGLAFRFRDMTAAAAASRIKPRAPARAAPRGEKSSTISLGEDYCV</sequence>
<comment type="caution">
    <text evidence="2">The sequence shown here is derived from an EMBL/GenBank/DDBJ whole genome shotgun (WGS) entry which is preliminary data.</text>
</comment>
<dbReference type="Proteomes" id="UP001140562">
    <property type="component" value="Unassembled WGS sequence"/>
</dbReference>
<evidence type="ECO:0000313" key="2">
    <source>
        <dbReference type="EMBL" id="KAJ4330067.1"/>
    </source>
</evidence>
<dbReference type="AlphaFoldDB" id="A0A9W9BW40"/>